<dbReference type="PANTHER" id="PTHR43690:SF34">
    <property type="entry name" value="ZINC PROTEASE PQQL-LIKE"/>
    <property type="match status" value="1"/>
</dbReference>
<keyword evidence="6" id="KW-0732">Signal</keyword>
<evidence type="ECO:0000256" key="3">
    <source>
        <dbReference type="ARBA" id="ARBA00022801"/>
    </source>
</evidence>
<reference evidence="9" key="1">
    <citation type="submission" date="2020-09" db="EMBL/GenBank/DDBJ databases">
        <title>Novel species of Mucilaginibacter isolated from a glacier on the Tibetan Plateau.</title>
        <authorList>
            <person name="Liu Q."/>
            <person name="Xin Y.-H."/>
        </authorList>
    </citation>
    <scope>NUCLEOTIDE SEQUENCE</scope>
    <source>
        <strain evidence="9">ZB1P21</strain>
    </source>
</reference>
<evidence type="ECO:0000256" key="6">
    <source>
        <dbReference type="SAM" id="SignalP"/>
    </source>
</evidence>
<evidence type="ECO:0000259" key="8">
    <source>
        <dbReference type="Pfam" id="PF05193"/>
    </source>
</evidence>
<feature type="domain" description="Peptidase M16 C-terminal" evidence="8">
    <location>
        <begin position="231"/>
        <end position="409"/>
    </location>
</feature>
<dbReference type="GO" id="GO:0008237">
    <property type="term" value="F:metallopeptidase activity"/>
    <property type="evidence" value="ECO:0007669"/>
    <property type="project" value="UniProtKB-KW"/>
</dbReference>
<protein>
    <submittedName>
        <fullName evidence="9">Insulinase family protein</fullName>
    </submittedName>
</protein>
<dbReference type="AlphaFoldDB" id="A0A926S1U1"/>
<comment type="caution">
    <text evidence="9">The sequence shown here is derived from an EMBL/GenBank/DDBJ whole genome shotgun (WGS) entry which is preliminary data.</text>
</comment>
<feature type="domain" description="Peptidase M16 C-terminal" evidence="8">
    <location>
        <begin position="706"/>
        <end position="872"/>
    </location>
</feature>
<dbReference type="SUPFAM" id="SSF63411">
    <property type="entry name" value="LuxS/MPP-like metallohydrolase"/>
    <property type="match status" value="4"/>
</dbReference>
<gene>
    <name evidence="9" type="ORF">IDJ76_09985</name>
</gene>
<dbReference type="InterPro" id="IPR011249">
    <property type="entry name" value="Metalloenz_LuxS/M16"/>
</dbReference>
<dbReference type="InterPro" id="IPR011765">
    <property type="entry name" value="Pept_M16_N"/>
</dbReference>
<keyword evidence="4" id="KW-0862">Zinc</keyword>
<feature type="signal peptide" evidence="6">
    <location>
        <begin position="1"/>
        <end position="23"/>
    </location>
</feature>
<dbReference type="RefSeq" id="WP_191163180.1">
    <property type="nucleotide sequence ID" value="NZ_JACWMX010000004.1"/>
</dbReference>
<dbReference type="EMBL" id="JACWMX010000004">
    <property type="protein sequence ID" value="MBD1393428.1"/>
    <property type="molecule type" value="Genomic_DNA"/>
</dbReference>
<feature type="domain" description="Peptidase M16 N-terminal" evidence="7">
    <location>
        <begin position="72"/>
        <end position="189"/>
    </location>
</feature>
<dbReference type="Pfam" id="PF05193">
    <property type="entry name" value="Peptidase_M16_C"/>
    <property type="match status" value="2"/>
</dbReference>
<sequence length="960" mass="106170">MNFNRIFSVAAITLVIASGSTFAQVKKKPATSLKTKPAAAAAKPPSNNTLPIDRDVLIGKLPNGLTYYIRHNEQPKNRAELYLVNKAGSILETDAQQGLAHFTEHMAFNGTRDYPKNDLVNYLQKSGIRFGADLNAYTSFDETVYQLPVPTDSATVFKKGFNILANWAGYVTFDPVEIDKERGVVLEEERLRGRNAQERLSQQTLPVLLSNSRYASRLPIGKESVIKGFDAPTIKAFYADWYRPDLQAVVAVGDFDVKEVEGLIKANFSALKNPVGEKLRVQYTVPPTPGTAVKIVTDKEFPYTLAQIVVKHPQAVVNSITSYIQSMRINLFNYMLGERLTELLQKPEPPFLYGKSTYAGLLGKQDAFSSIVVAKPGDLENAVKTIVAETERARKFGFTITELERAKQAALVQVTNSYNERDKTNSTNFVREYQANFLIGEAIPGIIFEYAFYASNISEISLPQMNALAAKLITDQNRVVIVEAPEKDKDKLPTEKTILDWVNNAGKNVTAYVDNVTSKPLMEKAPEGGKVVSETVDTAIATTTYVLNNGLKVILKPTQFKNDQILINGNSFGGTSLASDADFTSANLAAPIIGNSGVGDFNQGQLDKTLAGKSLHVQPYISDISQGITANASPRDFETAMQLIYLYFTQPRKDKDIWQGNINQTRSILATRGVDPGSVFQDTIAAVLNNHNFRAMVTTPERLNAVSLDKAYSFYKDRFADASAFTFTLVGNFTPEDIKPYLEAYLGSLPSTNKKETYKDLRMYPTPGLITKVVNKGIDDKATVQLVFSGAYDFNEANNIQLDALEEILNIKLTERLREQESSTYAPGVRINYVKIPSNRYTVTIYFSCAEANVDKLITATLDEITKLKTTGALPADIGKFVAEEARSTQSQLKENVFWAGYLAGAAQNQQDPDNILYHVKNLEQITVASTKATANKYLDMNNFIKLILLPEKKAAAETK</sequence>
<feature type="chain" id="PRO_5038055565" evidence="6">
    <location>
        <begin position="24"/>
        <end position="960"/>
    </location>
</feature>
<dbReference type="InterPro" id="IPR050626">
    <property type="entry name" value="Peptidase_M16"/>
</dbReference>
<dbReference type="Gene3D" id="3.30.830.10">
    <property type="entry name" value="Metalloenzyme, LuxS/M16 peptidase-like"/>
    <property type="match status" value="4"/>
</dbReference>
<evidence type="ECO:0000313" key="9">
    <source>
        <dbReference type="EMBL" id="MBD1393428.1"/>
    </source>
</evidence>
<comment type="similarity">
    <text evidence="1">Belongs to the peptidase M16 family.</text>
</comment>
<organism evidence="9 10">
    <name type="scientific">Mucilaginibacter glaciei</name>
    <dbReference type="NCBI Taxonomy" id="2772109"/>
    <lineage>
        <taxon>Bacteria</taxon>
        <taxon>Pseudomonadati</taxon>
        <taxon>Bacteroidota</taxon>
        <taxon>Sphingobacteriia</taxon>
        <taxon>Sphingobacteriales</taxon>
        <taxon>Sphingobacteriaceae</taxon>
        <taxon>Mucilaginibacter</taxon>
    </lineage>
</organism>
<evidence type="ECO:0000313" key="10">
    <source>
        <dbReference type="Proteomes" id="UP000619078"/>
    </source>
</evidence>
<accession>A0A926S1U1</accession>
<proteinExistence type="inferred from homology"/>
<dbReference type="GO" id="GO:0006508">
    <property type="term" value="P:proteolysis"/>
    <property type="evidence" value="ECO:0007669"/>
    <property type="project" value="UniProtKB-KW"/>
</dbReference>
<evidence type="ECO:0000256" key="1">
    <source>
        <dbReference type="ARBA" id="ARBA00007261"/>
    </source>
</evidence>
<evidence type="ECO:0000256" key="5">
    <source>
        <dbReference type="ARBA" id="ARBA00023049"/>
    </source>
</evidence>
<dbReference type="Proteomes" id="UP000619078">
    <property type="component" value="Unassembled WGS sequence"/>
</dbReference>
<dbReference type="InterPro" id="IPR007863">
    <property type="entry name" value="Peptidase_M16_C"/>
</dbReference>
<keyword evidence="2" id="KW-0645">Protease</keyword>
<evidence type="ECO:0000259" key="7">
    <source>
        <dbReference type="Pfam" id="PF00675"/>
    </source>
</evidence>
<dbReference type="GO" id="GO:0046872">
    <property type="term" value="F:metal ion binding"/>
    <property type="evidence" value="ECO:0007669"/>
    <property type="project" value="InterPro"/>
</dbReference>
<name>A0A926S1U1_9SPHI</name>
<keyword evidence="5" id="KW-0482">Metalloprotease</keyword>
<dbReference type="PANTHER" id="PTHR43690">
    <property type="entry name" value="NARDILYSIN"/>
    <property type="match status" value="1"/>
</dbReference>
<evidence type="ECO:0000256" key="4">
    <source>
        <dbReference type="ARBA" id="ARBA00022833"/>
    </source>
</evidence>
<evidence type="ECO:0000256" key="2">
    <source>
        <dbReference type="ARBA" id="ARBA00022670"/>
    </source>
</evidence>
<keyword evidence="10" id="KW-1185">Reference proteome</keyword>
<dbReference type="Pfam" id="PF00675">
    <property type="entry name" value="Peptidase_M16"/>
    <property type="match status" value="1"/>
</dbReference>
<keyword evidence="3" id="KW-0378">Hydrolase</keyword>